<dbReference type="Proteomes" id="UP001642464">
    <property type="component" value="Unassembled WGS sequence"/>
</dbReference>
<dbReference type="Pfam" id="PF12796">
    <property type="entry name" value="Ank_2"/>
    <property type="match status" value="1"/>
</dbReference>
<keyword evidence="5" id="KW-1185">Reference proteome</keyword>
<evidence type="ECO:0000256" key="3">
    <source>
        <dbReference type="PROSITE-ProRule" id="PRU00023"/>
    </source>
</evidence>
<keyword evidence="2 3" id="KW-0040">ANK repeat</keyword>
<dbReference type="PROSITE" id="PS50088">
    <property type="entry name" value="ANK_REPEAT"/>
    <property type="match status" value="2"/>
</dbReference>
<accession>A0ABP0NGR3</accession>
<evidence type="ECO:0000313" key="5">
    <source>
        <dbReference type="Proteomes" id="UP001642464"/>
    </source>
</evidence>
<proteinExistence type="predicted"/>
<reference evidence="4 5" key="1">
    <citation type="submission" date="2024-02" db="EMBL/GenBank/DDBJ databases">
        <authorList>
            <person name="Chen Y."/>
            <person name="Shah S."/>
            <person name="Dougan E. K."/>
            <person name="Thang M."/>
            <person name="Chan C."/>
        </authorList>
    </citation>
    <scope>NUCLEOTIDE SEQUENCE [LARGE SCALE GENOMIC DNA]</scope>
</reference>
<dbReference type="Gene3D" id="1.25.40.20">
    <property type="entry name" value="Ankyrin repeat-containing domain"/>
    <property type="match status" value="1"/>
</dbReference>
<dbReference type="SUPFAM" id="SSF48403">
    <property type="entry name" value="Ankyrin repeat"/>
    <property type="match status" value="1"/>
</dbReference>
<gene>
    <name evidence="4" type="ORF">SCF082_LOCUS32582</name>
</gene>
<dbReference type="InterPro" id="IPR050889">
    <property type="entry name" value="Dendritic_Spine_Reg/Scaffold"/>
</dbReference>
<keyword evidence="1" id="KW-0677">Repeat</keyword>
<dbReference type="PANTHER" id="PTHR24166:SF48">
    <property type="entry name" value="PROTEIN VAPYRIN"/>
    <property type="match status" value="1"/>
</dbReference>
<dbReference type="InterPro" id="IPR036770">
    <property type="entry name" value="Ankyrin_rpt-contain_sf"/>
</dbReference>
<dbReference type="PANTHER" id="PTHR24166">
    <property type="entry name" value="ROLLING PEBBLES, ISOFORM B"/>
    <property type="match status" value="1"/>
</dbReference>
<dbReference type="PROSITE" id="PS50297">
    <property type="entry name" value="ANK_REP_REGION"/>
    <property type="match status" value="2"/>
</dbReference>
<evidence type="ECO:0000256" key="2">
    <source>
        <dbReference type="ARBA" id="ARBA00023043"/>
    </source>
</evidence>
<comment type="caution">
    <text evidence="4">The sequence shown here is derived from an EMBL/GenBank/DDBJ whole genome shotgun (WGS) entry which is preliminary data.</text>
</comment>
<dbReference type="EMBL" id="CAXAMM010028335">
    <property type="protein sequence ID" value="CAK9062613.1"/>
    <property type="molecule type" value="Genomic_DNA"/>
</dbReference>
<organism evidence="4 5">
    <name type="scientific">Durusdinium trenchii</name>
    <dbReference type="NCBI Taxonomy" id="1381693"/>
    <lineage>
        <taxon>Eukaryota</taxon>
        <taxon>Sar</taxon>
        <taxon>Alveolata</taxon>
        <taxon>Dinophyceae</taxon>
        <taxon>Suessiales</taxon>
        <taxon>Symbiodiniaceae</taxon>
        <taxon>Durusdinium</taxon>
    </lineage>
</organism>
<feature type="repeat" description="ANK" evidence="3">
    <location>
        <begin position="58"/>
        <end position="86"/>
    </location>
</feature>
<feature type="repeat" description="ANK" evidence="3">
    <location>
        <begin position="29"/>
        <end position="53"/>
    </location>
</feature>
<dbReference type="InterPro" id="IPR002110">
    <property type="entry name" value="Ankyrin_rpt"/>
</dbReference>
<protein>
    <submittedName>
        <fullName evidence="4">Ankyrin repeat protein MM_0045</fullName>
    </submittedName>
</protein>
<sequence length="128" mass="14091">MATWKWCSCYSRLQLTRMRETKVRHPLAAARNGHLEVARLLLEAGADPNAKDHCEAPALIAAAQNGHLEVVRLLLKAAADTNATDRQGATALMTAARNGYLEVLLVAQRGLFSLSQEESTAKWQVFHL</sequence>
<evidence type="ECO:0000256" key="1">
    <source>
        <dbReference type="ARBA" id="ARBA00022737"/>
    </source>
</evidence>
<dbReference type="SMART" id="SM00248">
    <property type="entry name" value="ANK"/>
    <property type="match status" value="3"/>
</dbReference>
<evidence type="ECO:0000313" key="4">
    <source>
        <dbReference type="EMBL" id="CAK9062613.1"/>
    </source>
</evidence>
<name>A0ABP0NGR3_9DINO</name>